<comment type="caution">
    <text evidence="1">The sequence shown here is derived from an EMBL/GenBank/DDBJ whole genome shotgun (WGS) entry which is preliminary data.</text>
</comment>
<dbReference type="Proteomes" id="UP000596742">
    <property type="component" value="Unassembled WGS sequence"/>
</dbReference>
<evidence type="ECO:0000313" key="1">
    <source>
        <dbReference type="EMBL" id="VDI45061.1"/>
    </source>
</evidence>
<dbReference type="AlphaFoldDB" id="A0A8B6F5U5"/>
<accession>A0A8B6F5U5</accession>
<evidence type="ECO:0000313" key="2">
    <source>
        <dbReference type="Proteomes" id="UP000596742"/>
    </source>
</evidence>
<proteinExistence type="predicted"/>
<keyword evidence="2" id="KW-1185">Reference proteome</keyword>
<gene>
    <name evidence="1" type="ORF">MGAL_10B001935</name>
</gene>
<dbReference type="OrthoDB" id="10425960at2759"/>
<reference evidence="1" key="1">
    <citation type="submission" date="2018-11" db="EMBL/GenBank/DDBJ databases">
        <authorList>
            <person name="Alioto T."/>
            <person name="Alioto T."/>
        </authorList>
    </citation>
    <scope>NUCLEOTIDE SEQUENCE</scope>
</reference>
<name>A0A8B6F5U5_MYTGA</name>
<protein>
    <submittedName>
        <fullName evidence="1">Uncharacterized protein</fullName>
    </submittedName>
</protein>
<organism evidence="1 2">
    <name type="scientific">Mytilus galloprovincialis</name>
    <name type="common">Mediterranean mussel</name>
    <dbReference type="NCBI Taxonomy" id="29158"/>
    <lineage>
        <taxon>Eukaryota</taxon>
        <taxon>Metazoa</taxon>
        <taxon>Spiralia</taxon>
        <taxon>Lophotrochozoa</taxon>
        <taxon>Mollusca</taxon>
        <taxon>Bivalvia</taxon>
        <taxon>Autobranchia</taxon>
        <taxon>Pteriomorphia</taxon>
        <taxon>Mytilida</taxon>
        <taxon>Mytiloidea</taxon>
        <taxon>Mytilidae</taxon>
        <taxon>Mytilinae</taxon>
        <taxon>Mytilus</taxon>
    </lineage>
</organism>
<sequence>MDISNLYIPNVTTWIKYYQDSINKHTFNGEKRNQRGGSLVSGAKTIITPIENNKKNESSQMDVNDVPVKIISPAQAVVEQASTKSNIWRMSRMVLKGNTNPKLSEEEISANV</sequence>
<dbReference type="EMBL" id="UYJE01006325">
    <property type="protein sequence ID" value="VDI45061.1"/>
    <property type="molecule type" value="Genomic_DNA"/>
</dbReference>